<dbReference type="PROSITE" id="PS50102">
    <property type="entry name" value="RRM"/>
    <property type="match status" value="1"/>
</dbReference>
<dbReference type="GO" id="GO:0005634">
    <property type="term" value="C:nucleus"/>
    <property type="evidence" value="ECO:0007669"/>
    <property type="project" value="TreeGrafter"/>
</dbReference>
<dbReference type="Proteomes" id="UP001050691">
    <property type="component" value="Unassembled WGS sequence"/>
</dbReference>
<evidence type="ECO:0000313" key="5">
    <source>
        <dbReference type="Proteomes" id="UP001050691"/>
    </source>
</evidence>
<reference evidence="4" key="1">
    <citation type="submission" date="2021-10" db="EMBL/GenBank/DDBJ databases">
        <title>De novo Genome Assembly of Clathrus columnatus (Basidiomycota, Fungi) Using Illumina and Nanopore Sequence Data.</title>
        <authorList>
            <person name="Ogiso-Tanaka E."/>
            <person name="Itagaki H."/>
            <person name="Hosoya T."/>
            <person name="Hosaka K."/>
        </authorList>
    </citation>
    <scope>NUCLEOTIDE SEQUENCE</scope>
    <source>
        <strain evidence="4">MO-923</strain>
    </source>
</reference>
<evidence type="ECO:0000313" key="4">
    <source>
        <dbReference type="EMBL" id="GJJ06148.1"/>
    </source>
</evidence>
<name>A0AAV5A0I4_9AGAM</name>
<keyword evidence="5" id="KW-1185">Reference proteome</keyword>
<dbReference type="InterPro" id="IPR051229">
    <property type="entry name" value="ALYREF_mRNA_export"/>
</dbReference>
<dbReference type="AlphaFoldDB" id="A0AAV5A0I4"/>
<dbReference type="InterPro" id="IPR000504">
    <property type="entry name" value="RRM_dom"/>
</dbReference>
<evidence type="ECO:0000256" key="2">
    <source>
        <dbReference type="PROSITE-ProRule" id="PRU00176"/>
    </source>
</evidence>
<dbReference type="InterPro" id="IPR012677">
    <property type="entry name" value="Nucleotide-bd_a/b_plait_sf"/>
</dbReference>
<proteinExistence type="predicted"/>
<dbReference type="GO" id="GO:0003729">
    <property type="term" value="F:mRNA binding"/>
    <property type="evidence" value="ECO:0007669"/>
    <property type="project" value="TreeGrafter"/>
</dbReference>
<dbReference type="PANTHER" id="PTHR19965:SF35">
    <property type="entry name" value="RNA ANNEALING PROTEIN YRA1"/>
    <property type="match status" value="1"/>
</dbReference>
<evidence type="ECO:0000259" key="3">
    <source>
        <dbReference type="PROSITE" id="PS50102"/>
    </source>
</evidence>
<gene>
    <name evidence="4" type="ORF">Clacol_000337</name>
</gene>
<dbReference type="Pfam" id="PF00076">
    <property type="entry name" value="RRM_1"/>
    <property type="match status" value="1"/>
</dbReference>
<evidence type="ECO:0000256" key="1">
    <source>
        <dbReference type="ARBA" id="ARBA00022884"/>
    </source>
</evidence>
<dbReference type="EMBL" id="BPWL01000001">
    <property type="protein sequence ID" value="GJJ06148.1"/>
    <property type="molecule type" value="Genomic_DNA"/>
</dbReference>
<feature type="domain" description="RRM" evidence="3">
    <location>
        <begin position="64"/>
        <end position="143"/>
    </location>
</feature>
<organism evidence="4 5">
    <name type="scientific">Clathrus columnatus</name>
    <dbReference type="NCBI Taxonomy" id="1419009"/>
    <lineage>
        <taxon>Eukaryota</taxon>
        <taxon>Fungi</taxon>
        <taxon>Dikarya</taxon>
        <taxon>Basidiomycota</taxon>
        <taxon>Agaricomycotina</taxon>
        <taxon>Agaricomycetes</taxon>
        <taxon>Phallomycetidae</taxon>
        <taxon>Phallales</taxon>
        <taxon>Clathraceae</taxon>
        <taxon>Clathrus</taxon>
    </lineage>
</organism>
<dbReference type="Gene3D" id="3.30.70.330">
    <property type="match status" value="1"/>
</dbReference>
<accession>A0AAV5A0I4</accession>
<protein>
    <recommendedName>
        <fullName evidence="3">RRM domain-containing protein</fullName>
    </recommendedName>
</protein>
<dbReference type="SMART" id="SM00360">
    <property type="entry name" value="RRM"/>
    <property type="match status" value="1"/>
</dbReference>
<keyword evidence="1 2" id="KW-0694">RNA-binding</keyword>
<dbReference type="InterPro" id="IPR035979">
    <property type="entry name" value="RBD_domain_sf"/>
</dbReference>
<sequence length="153" mass="16500">MSSNLDKSLDQVIIASRKNGNKRRGARRSSVKAALLGSSPAKAPKAITKAKVADTKSNPPPTAEKIIVSNLPPDVNEAQIKELFNSQVGPTKEVVLNYDAAGRSKGIAAVTFTRNGDGTKAYKQYNGRLIDGSQYLSFPWISPSSLREIYVHS</sequence>
<dbReference type="SUPFAM" id="SSF54928">
    <property type="entry name" value="RNA-binding domain, RBD"/>
    <property type="match status" value="1"/>
</dbReference>
<comment type="caution">
    <text evidence="4">The sequence shown here is derived from an EMBL/GenBank/DDBJ whole genome shotgun (WGS) entry which is preliminary data.</text>
</comment>
<dbReference type="PANTHER" id="PTHR19965">
    <property type="entry name" value="RNA AND EXPORT FACTOR BINDING PROTEIN"/>
    <property type="match status" value="1"/>
</dbReference>